<dbReference type="Gene3D" id="3.50.50.60">
    <property type="entry name" value="FAD/NAD(P)-binding domain"/>
    <property type="match status" value="1"/>
</dbReference>
<dbReference type="PANTHER" id="PTHR11552:SF201">
    <property type="entry name" value="GLUCOSE-METHANOL-CHOLINE OXIDOREDUCTASE N-TERMINAL DOMAIN-CONTAINING PROTEIN"/>
    <property type="match status" value="1"/>
</dbReference>
<proteinExistence type="inferred from homology"/>
<dbReference type="Gene3D" id="3.30.560.10">
    <property type="entry name" value="Glucose Oxidase, domain 3"/>
    <property type="match status" value="1"/>
</dbReference>
<evidence type="ECO:0000259" key="15">
    <source>
        <dbReference type="PROSITE" id="PS00624"/>
    </source>
</evidence>
<evidence type="ECO:0000256" key="7">
    <source>
        <dbReference type="ARBA" id="ARBA00022530"/>
    </source>
</evidence>
<evidence type="ECO:0000256" key="4">
    <source>
        <dbReference type="ARBA" id="ARBA00010790"/>
    </source>
</evidence>
<dbReference type="PANTHER" id="PTHR11552">
    <property type="entry name" value="GLUCOSE-METHANOL-CHOLINE GMC OXIDOREDUCTASE"/>
    <property type="match status" value="1"/>
</dbReference>
<evidence type="ECO:0000256" key="9">
    <source>
        <dbReference type="ARBA" id="ARBA00022827"/>
    </source>
</evidence>
<dbReference type="EC" id="1.1.3.4" evidence="12"/>
<keyword evidence="6" id="KW-0134">Cell wall</keyword>
<evidence type="ECO:0000256" key="1">
    <source>
        <dbReference type="ARBA" id="ARBA00001974"/>
    </source>
</evidence>
<keyword evidence="7" id="KW-0272">Extracellular matrix</keyword>
<evidence type="ECO:0000256" key="2">
    <source>
        <dbReference type="ARBA" id="ARBA00004191"/>
    </source>
</evidence>
<feature type="domain" description="Glucose-methanol-choline oxidoreductase N-terminal" evidence="14">
    <location>
        <begin position="86"/>
        <end position="109"/>
    </location>
</feature>
<accession>A0ABR4FPT5</accession>
<protein>
    <recommendedName>
        <fullName evidence="12">glucose oxidase</fullName>
        <ecNumber evidence="12">1.1.3.4</ecNumber>
    </recommendedName>
</protein>
<comment type="cofactor">
    <cofactor evidence="1">
        <name>FAD</name>
        <dbReference type="ChEBI" id="CHEBI:57692"/>
    </cofactor>
</comment>
<dbReference type="InterPro" id="IPR000172">
    <property type="entry name" value="GMC_OxRdtase_N"/>
</dbReference>
<evidence type="ECO:0000256" key="12">
    <source>
        <dbReference type="ARBA" id="ARBA00049722"/>
    </source>
</evidence>
<gene>
    <name evidence="16" type="ORF">BJX66DRAFT_329420</name>
</gene>
<evidence type="ECO:0000256" key="8">
    <source>
        <dbReference type="ARBA" id="ARBA00022630"/>
    </source>
</evidence>
<dbReference type="Gene3D" id="4.10.450.10">
    <property type="entry name" value="Glucose Oxidase, domain 2"/>
    <property type="match status" value="1"/>
</dbReference>
<comment type="caution">
    <text evidence="16">The sequence shown here is derived from an EMBL/GenBank/DDBJ whole genome shotgun (WGS) entry which is preliminary data.</text>
</comment>
<comment type="similarity">
    <text evidence="4 13">Belongs to the GMC oxidoreductase family.</text>
</comment>
<keyword evidence="7" id="KW-0964">Secreted</keyword>
<feature type="domain" description="Glucose-methanol-choline oxidoreductase N-terminal" evidence="15">
    <location>
        <begin position="256"/>
        <end position="270"/>
    </location>
</feature>
<keyword evidence="8 13" id="KW-0285">Flavoprotein</keyword>
<dbReference type="EMBL" id="JBFTWV010000150">
    <property type="protein sequence ID" value="KAL2785251.1"/>
    <property type="molecule type" value="Genomic_DNA"/>
</dbReference>
<name>A0ABR4FPT5_9EURO</name>
<evidence type="ECO:0000256" key="13">
    <source>
        <dbReference type="RuleBase" id="RU003968"/>
    </source>
</evidence>
<reference evidence="16 17" key="1">
    <citation type="submission" date="2024-07" db="EMBL/GenBank/DDBJ databases">
        <title>Section-level genome sequencing and comparative genomics of Aspergillus sections Usti and Cavernicolus.</title>
        <authorList>
            <consortium name="Lawrence Berkeley National Laboratory"/>
            <person name="Nybo J.L."/>
            <person name="Vesth T.C."/>
            <person name="Theobald S."/>
            <person name="Frisvad J.C."/>
            <person name="Larsen T.O."/>
            <person name="Kjaerboelling I."/>
            <person name="Rothschild-Mancinelli K."/>
            <person name="Lyhne E.K."/>
            <person name="Kogle M.E."/>
            <person name="Barry K."/>
            <person name="Clum A."/>
            <person name="Na H."/>
            <person name="Ledsgaard L."/>
            <person name="Lin J."/>
            <person name="Lipzen A."/>
            <person name="Kuo A."/>
            <person name="Riley R."/>
            <person name="Mondo S."/>
            <person name="Labutti K."/>
            <person name="Haridas S."/>
            <person name="Pangalinan J."/>
            <person name="Salamov A.A."/>
            <person name="Simmons B.A."/>
            <person name="Magnuson J.K."/>
            <person name="Chen J."/>
            <person name="Drula E."/>
            <person name="Henrissat B."/>
            <person name="Wiebenga A."/>
            <person name="Lubbers R.J."/>
            <person name="Gomes A.C."/>
            <person name="Makela M.R."/>
            <person name="Stajich J."/>
            <person name="Grigoriev I.V."/>
            <person name="Mortensen U.H."/>
            <person name="De Vries R.P."/>
            <person name="Baker S.E."/>
            <person name="Andersen M.R."/>
        </authorList>
    </citation>
    <scope>NUCLEOTIDE SEQUENCE [LARGE SCALE GENOMIC DNA]</scope>
    <source>
        <strain evidence="16 17">CBS 209.92</strain>
    </source>
</reference>
<evidence type="ECO:0000256" key="11">
    <source>
        <dbReference type="ARBA" id="ARBA00049435"/>
    </source>
</evidence>
<evidence type="ECO:0000256" key="3">
    <source>
        <dbReference type="ARBA" id="ARBA00004498"/>
    </source>
</evidence>
<evidence type="ECO:0000256" key="5">
    <source>
        <dbReference type="ARBA" id="ARBA00011738"/>
    </source>
</evidence>
<keyword evidence="10" id="KW-0560">Oxidoreductase</keyword>
<dbReference type="Pfam" id="PF05199">
    <property type="entry name" value="GMC_oxred_C"/>
    <property type="match status" value="1"/>
</dbReference>
<dbReference type="Proteomes" id="UP001610563">
    <property type="component" value="Unassembled WGS sequence"/>
</dbReference>
<comment type="subunit">
    <text evidence="5">Homodimer.</text>
</comment>
<keyword evidence="17" id="KW-1185">Reference proteome</keyword>
<dbReference type="PROSITE" id="PS00623">
    <property type="entry name" value="GMC_OXRED_1"/>
    <property type="match status" value="1"/>
</dbReference>
<evidence type="ECO:0000313" key="16">
    <source>
        <dbReference type="EMBL" id="KAL2785251.1"/>
    </source>
</evidence>
<organism evidence="16 17">
    <name type="scientific">Aspergillus keveii</name>
    <dbReference type="NCBI Taxonomy" id="714993"/>
    <lineage>
        <taxon>Eukaryota</taxon>
        <taxon>Fungi</taxon>
        <taxon>Dikarya</taxon>
        <taxon>Ascomycota</taxon>
        <taxon>Pezizomycotina</taxon>
        <taxon>Eurotiomycetes</taxon>
        <taxon>Eurotiomycetidae</taxon>
        <taxon>Eurotiales</taxon>
        <taxon>Aspergillaceae</taxon>
        <taxon>Aspergillus</taxon>
        <taxon>Aspergillus subgen. Nidulantes</taxon>
    </lineage>
</organism>
<dbReference type="SUPFAM" id="SSF54373">
    <property type="entry name" value="FAD-linked reductases, C-terminal domain"/>
    <property type="match status" value="1"/>
</dbReference>
<dbReference type="PIRSF" id="PIRSF000137">
    <property type="entry name" value="Alcohol_oxidase"/>
    <property type="match status" value="1"/>
</dbReference>
<dbReference type="SUPFAM" id="SSF51905">
    <property type="entry name" value="FAD/NAD(P)-binding domain"/>
    <property type="match status" value="1"/>
</dbReference>
<evidence type="ECO:0000259" key="14">
    <source>
        <dbReference type="PROSITE" id="PS00623"/>
    </source>
</evidence>
<evidence type="ECO:0000313" key="17">
    <source>
        <dbReference type="Proteomes" id="UP001610563"/>
    </source>
</evidence>
<keyword evidence="9 13" id="KW-0274">FAD</keyword>
<evidence type="ECO:0000256" key="10">
    <source>
        <dbReference type="ARBA" id="ARBA00023002"/>
    </source>
</evidence>
<dbReference type="InterPro" id="IPR036188">
    <property type="entry name" value="FAD/NAD-bd_sf"/>
</dbReference>
<comment type="catalytic activity">
    <reaction evidence="11">
        <text>beta-D-glucose + O2 = D-glucono-1,5-lactone + H2O2</text>
        <dbReference type="Rhea" id="RHEA:11428"/>
        <dbReference type="ChEBI" id="CHEBI:15379"/>
        <dbReference type="ChEBI" id="CHEBI:15903"/>
        <dbReference type="ChEBI" id="CHEBI:16217"/>
        <dbReference type="ChEBI" id="CHEBI:16240"/>
        <dbReference type="EC" id="1.1.3.4"/>
    </reaction>
    <physiologicalReaction direction="left-to-right" evidence="11">
        <dbReference type="Rhea" id="RHEA:11429"/>
    </physiologicalReaction>
</comment>
<evidence type="ECO:0000256" key="6">
    <source>
        <dbReference type="ARBA" id="ARBA00022512"/>
    </source>
</evidence>
<dbReference type="InterPro" id="IPR012132">
    <property type="entry name" value="GMC_OxRdtase"/>
</dbReference>
<dbReference type="Pfam" id="PF00732">
    <property type="entry name" value="GMC_oxred_N"/>
    <property type="match status" value="1"/>
</dbReference>
<dbReference type="PROSITE" id="PS00624">
    <property type="entry name" value="GMC_OXRED_2"/>
    <property type="match status" value="1"/>
</dbReference>
<dbReference type="InterPro" id="IPR027424">
    <property type="entry name" value="Glucose_Oxidase_domain_2"/>
</dbReference>
<dbReference type="InterPro" id="IPR007867">
    <property type="entry name" value="GMC_OxRtase_C"/>
</dbReference>
<comment type="subcellular location">
    <subcellularLocation>
        <location evidence="2">Secreted</location>
        <location evidence="2">Cell wall</location>
    </subcellularLocation>
    <subcellularLocation>
        <location evidence="3">Secreted</location>
        <location evidence="3">Extracellular space</location>
        <location evidence="3">Extracellular matrix</location>
    </subcellularLocation>
</comment>
<sequence>MADILPASADYIIVGGGTSGLVLAARLSENPELQIIVLDAGPDRTSDVRVSDPNAWHSLSGTDLDWQTKTVPQAGLNNRETAHPAGKLLGGSSAINALFWTPPSPAGIAAWAKLGNANWIWDTLKPYLEKSVSLPAAKGEKDGGPIKVSYTALLGDGSTNPLAQAWHNAHQENGYGPQKASLPESGTGSVGTRLCTMTIDPATGTRSSSDSAYGLIAKERKKVRIFTDANVRKVLFATQEGGSLQATSVEVILAAGALHTPKILELSGVGDPKRLEDLGIGVILEQQGVGEGLQNHITPEAASVPSGGHAFSFTRPEQNDLDEILAQYAGSSNHEAVTKSLIEQVNESSEFNILGTYPGNFGALATILSYPFSRGSVHISSKNPEDHPTIDPRYFSHPLDIELLACQVQSSQKLLSSPHFAPFVQAPETTDLDTIKTQLRETLGAAAHHTSGTAAMLPREAGGVVGQDLKVYGTTNLRIVDASIFPLIPSGNPISTVYAVAERAADIVLGKAE</sequence>